<dbReference type="STRING" id="1605367.AFM12_06325"/>
<dbReference type="GO" id="GO:0016788">
    <property type="term" value="F:hydrolase activity, acting on ester bonds"/>
    <property type="evidence" value="ECO:0007669"/>
    <property type="project" value="UniProtKB-ARBA"/>
</dbReference>
<keyword evidence="4" id="KW-1185">Reference proteome</keyword>
<name>A0A0P7C0Z8_9BACT</name>
<proteinExistence type="predicted"/>
<dbReference type="AlphaFoldDB" id="A0A0P7C0Z8"/>
<comment type="caution">
    <text evidence="3">The sequence shown here is derived from an EMBL/GenBank/DDBJ whole genome shotgun (WGS) entry which is preliminary data.</text>
</comment>
<dbReference type="NCBIfam" id="NF045639">
    <property type="entry name" value="GCX_COOH"/>
    <property type="match status" value="1"/>
</dbReference>
<dbReference type="Pfam" id="PF03629">
    <property type="entry name" value="SASA"/>
    <property type="match status" value="1"/>
</dbReference>
<evidence type="ECO:0000313" key="4">
    <source>
        <dbReference type="Proteomes" id="UP000050454"/>
    </source>
</evidence>
<dbReference type="InterPro" id="IPR005181">
    <property type="entry name" value="SASA"/>
</dbReference>
<accession>A0A0P7C0Z8</accession>
<evidence type="ECO:0000313" key="3">
    <source>
        <dbReference type="EMBL" id="KPM48269.1"/>
    </source>
</evidence>
<feature type="domain" description="Sialate O-acetylesterase" evidence="2">
    <location>
        <begin position="91"/>
        <end position="339"/>
    </location>
</feature>
<sequence>MIYQRNNSNQAYLHITGNFTAEYDSIMAKVFPRVVGQGTEGTWQTIDYRDDKPYFYGKYLANGGWYKLGIKAYKDGVEIDSVGRERVGIGEVFVVAGQSNASGITDYVDPSVGSYPTGIGYDSNDDRSNVMHFSNGYNTYDLLPIGFSQMNASDVANDTLFIGPFQSAPWCWGKVSEYLIDSLNVPVLFYGAAFGGTKVQWWKESANSEPLTSPSFFVEEQYDHPYGALAIVMRMYSGLTGIRSVLWHQGEADHGTASGTYQSYLEQVIAKTREHSELSNLTWMVARASRAVTTAANVITGQQNTIDNDPHVFNGPETDNITDGSNTYRSDNIHMDTDAGIIEHANYWVNYLTNGFLSSSTPYLAADLIEPSFTCNIGTPSTPITLTAPGSYAGHAWSNRDNTDSEARGEFGNCCTSHTVLPGANYQRLNWGYDSTSSITVAPGRYALNVRKATSEKILFSPIIDLTSLTLPTNPSFTASATQVRPGDTLTLTGSNCNGTYLWSTTDTGSPLLLTPASTASYTLACKTLHCLSNSTATTEVVVSSCFSDPLSLTGSVNTAEAPYQSQQTIESVQMVNQPTGDIEYTASKSVLLNPGFKAENGALFKASISDCP</sequence>
<keyword evidence="1" id="KW-0378">Hydrolase</keyword>
<dbReference type="EMBL" id="LGTQ01000006">
    <property type="protein sequence ID" value="KPM48269.1"/>
    <property type="molecule type" value="Genomic_DNA"/>
</dbReference>
<dbReference type="InterPro" id="IPR036514">
    <property type="entry name" value="SGNH_hydro_sf"/>
</dbReference>
<protein>
    <recommendedName>
        <fullName evidence="2">Sialate O-acetylesterase domain-containing protein</fullName>
    </recommendedName>
</protein>
<evidence type="ECO:0000259" key="2">
    <source>
        <dbReference type="Pfam" id="PF03629"/>
    </source>
</evidence>
<dbReference type="Proteomes" id="UP000050454">
    <property type="component" value="Unassembled WGS sequence"/>
</dbReference>
<evidence type="ECO:0000256" key="1">
    <source>
        <dbReference type="ARBA" id="ARBA00022801"/>
    </source>
</evidence>
<gene>
    <name evidence="3" type="ORF">AFM12_06325</name>
</gene>
<dbReference type="SUPFAM" id="SSF52266">
    <property type="entry name" value="SGNH hydrolase"/>
    <property type="match status" value="1"/>
</dbReference>
<reference evidence="3 4" key="1">
    <citation type="submission" date="2015-07" db="EMBL/GenBank/DDBJ databases">
        <title>The draft genome sequence of Leadbetterella sp. JN14-9.</title>
        <authorList>
            <person name="Liu Y."/>
            <person name="Du J."/>
            <person name="Shao Z."/>
        </authorList>
    </citation>
    <scope>NUCLEOTIDE SEQUENCE [LARGE SCALE GENOMIC DNA]</scope>
    <source>
        <strain evidence="3 4">JN14-9</strain>
    </source>
</reference>
<organism evidence="3 4">
    <name type="scientific">Jiulongibacter sediminis</name>
    <dbReference type="NCBI Taxonomy" id="1605367"/>
    <lineage>
        <taxon>Bacteria</taxon>
        <taxon>Pseudomonadati</taxon>
        <taxon>Bacteroidota</taxon>
        <taxon>Cytophagia</taxon>
        <taxon>Cytophagales</taxon>
        <taxon>Leadbetterellaceae</taxon>
        <taxon>Jiulongibacter</taxon>
    </lineage>
</organism>
<dbReference type="InterPro" id="IPR055015">
    <property type="entry name" value="GCX_COOH"/>
</dbReference>
<dbReference type="Gene3D" id="3.40.50.1110">
    <property type="entry name" value="SGNH hydrolase"/>
    <property type="match status" value="1"/>
</dbReference>